<dbReference type="RefSeq" id="WP_168984019.1">
    <property type="nucleotide sequence ID" value="NZ_JABAGI010000003.1"/>
</dbReference>
<reference evidence="1 2" key="1">
    <citation type="submission" date="2020-04" db="EMBL/GenBank/DDBJ databases">
        <authorList>
            <person name="Hitch T.C.A."/>
            <person name="Wylensek D."/>
            <person name="Clavel T."/>
        </authorList>
    </citation>
    <scope>NUCLEOTIDE SEQUENCE [LARGE SCALE GENOMIC DNA]</scope>
    <source>
        <strain evidence="1 2">BSM-130-P53-3C</strain>
    </source>
</reference>
<protein>
    <submittedName>
        <fullName evidence="1">Uncharacterized protein</fullName>
    </submittedName>
</protein>
<organism evidence="1 2">
    <name type="scientific">Bifidobacterium thermophilum</name>
    <dbReference type="NCBI Taxonomy" id="33905"/>
    <lineage>
        <taxon>Bacteria</taxon>
        <taxon>Bacillati</taxon>
        <taxon>Actinomycetota</taxon>
        <taxon>Actinomycetes</taxon>
        <taxon>Bifidobacteriales</taxon>
        <taxon>Bifidobacteriaceae</taxon>
        <taxon>Bifidobacterium</taxon>
    </lineage>
</organism>
<dbReference type="EMBL" id="JABAGI010000003">
    <property type="protein sequence ID" value="NME61919.1"/>
    <property type="molecule type" value="Genomic_DNA"/>
</dbReference>
<accession>A0A7X9NRJ2</accession>
<dbReference type="AlphaFoldDB" id="A0A7X9NRJ2"/>
<sequence length="163" mass="18387">MSDTGITEDLTRCVEEIILGFIDDITPPAIAFALGEAVPAVTAKLAEYMREHDLKFIPADETIALIARQTSRPARTFLLLYYMFSRFVAVRALNGQPIHEDIPFEKGVSNGNDRLYDYGMYAKYGEVKVVFDSSGDMFTLTAEDLNIFAAGYGYQQERNRHDR</sequence>
<name>A0A7X9NRJ2_9BIFI</name>
<dbReference type="Proteomes" id="UP000588369">
    <property type="component" value="Unassembled WGS sequence"/>
</dbReference>
<gene>
    <name evidence="1" type="ORF">HF844_03745</name>
</gene>
<evidence type="ECO:0000313" key="2">
    <source>
        <dbReference type="Proteomes" id="UP000588369"/>
    </source>
</evidence>
<evidence type="ECO:0000313" key="1">
    <source>
        <dbReference type="EMBL" id="NME61919.1"/>
    </source>
</evidence>
<comment type="caution">
    <text evidence="1">The sequence shown here is derived from an EMBL/GenBank/DDBJ whole genome shotgun (WGS) entry which is preliminary data.</text>
</comment>
<proteinExistence type="predicted"/>